<evidence type="ECO:0000256" key="5">
    <source>
        <dbReference type="ARBA" id="ARBA00023136"/>
    </source>
</evidence>
<keyword evidence="3" id="KW-0812">Transmembrane</keyword>
<keyword evidence="9" id="KW-1185">Reference proteome</keyword>
<dbReference type="Proteomes" id="UP000246132">
    <property type="component" value="Unassembled WGS sequence"/>
</dbReference>
<evidence type="ECO:0000256" key="2">
    <source>
        <dbReference type="ARBA" id="ARBA00022475"/>
    </source>
</evidence>
<proteinExistence type="predicted"/>
<reference evidence="8 9" key="1">
    <citation type="journal article" date="2018" name="Int. J. Syst. Bacteriol.">
        <title>Oceaniradius stylonemae gen. nov., sp. nov., isolated from a red alga, Stylonema cornu-cervi.</title>
        <authorList>
            <person name="Jeong S."/>
        </authorList>
    </citation>
    <scope>NUCLEOTIDE SEQUENCE [LARGE SCALE GENOMIC DNA]</scope>
    <source>
        <strain evidence="8 9">StC1</strain>
    </source>
</reference>
<evidence type="ECO:0000256" key="1">
    <source>
        <dbReference type="ARBA" id="ARBA00004651"/>
    </source>
</evidence>
<dbReference type="InterPro" id="IPR027417">
    <property type="entry name" value="P-loop_NTPase"/>
</dbReference>
<comment type="subcellular location">
    <subcellularLocation>
        <location evidence="1">Cell membrane</location>
        <topology evidence="1">Multi-pass membrane protein</topology>
    </subcellularLocation>
</comment>
<evidence type="ECO:0000256" key="6">
    <source>
        <dbReference type="SAM" id="MobiDB-lite"/>
    </source>
</evidence>
<dbReference type="InterPro" id="IPR051539">
    <property type="entry name" value="T4SS-coupling_protein"/>
</dbReference>
<accession>A0A3A8AP80</accession>
<protein>
    <submittedName>
        <fullName evidence="8">Type IV secretory system conjugative DNA transfer family protein</fullName>
    </submittedName>
</protein>
<dbReference type="InterPro" id="IPR032689">
    <property type="entry name" value="TraG-D_C"/>
</dbReference>
<keyword evidence="2" id="KW-1003">Cell membrane</keyword>
<evidence type="ECO:0000313" key="9">
    <source>
        <dbReference type="Proteomes" id="UP000246132"/>
    </source>
</evidence>
<keyword evidence="4" id="KW-1133">Transmembrane helix</keyword>
<dbReference type="AlphaFoldDB" id="A0A3A8AP80"/>
<sequence>MTAPFLDNEGRRLLGFTLDNAPILEPSPGMSSIIYAAAGGGKTTCVSSTTIQSLLASTTLSLVINDVKQGEIAHQIAEMCARYGRKFGVIDPFHVMGADYPFRIELNAFGSAVDLGEDETDDFPFAVEKILFSLIDEPADDAKNKYWRDGPREICEFGVKTLHRHSPRLCTPGGLCAFLSNPRTLASAMELEADDPESPVRDIALQLLDMREHNAEHYVQHVRAALTALKLFSFGKLRDDGMRADITHRELVEDGWIVCLVNPIRYADRLGPYFAQHLLSFMGAQLSGAGRAVYVLDEFCNAPLRELVERITVFRAFDASALYITQSRQDVVRKYGEKETAVLEDNCAIKQWLKFSNFEDAERVSKAMGETLHVARTLGTGSERLDLNDSMAVGREPLMSPHELMAMPAENQVLHVAGVGFLYCKKVRQNQIAPTCFKLAPNPLEGGRLEPDPKVVLPTPDGSER</sequence>
<dbReference type="EMBL" id="QFWV02000001">
    <property type="protein sequence ID" value="RKF08444.1"/>
    <property type="molecule type" value="Genomic_DNA"/>
</dbReference>
<organism evidence="8 9">
    <name type="scientific">Oceaniradius stylonematis</name>
    <dbReference type="NCBI Taxonomy" id="2184161"/>
    <lineage>
        <taxon>Bacteria</taxon>
        <taxon>Pseudomonadati</taxon>
        <taxon>Pseudomonadota</taxon>
        <taxon>Alphaproteobacteria</taxon>
        <taxon>Hyphomicrobiales</taxon>
        <taxon>Ahrensiaceae</taxon>
        <taxon>Oceaniradius</taxon>
    </lineage>
</organism>
<comment type="caution">
    <text evidence="8">The sequence shown here is derived from an EMBL/GenBank/DDBJ whole genome shotgun (WGS) entry which is preliminary data.</text>
</comment>
<gene>
    <name evidence="8" type="ORF">DEM25_000075</name>
</gene>
<evidence type="ECO:0000313" key="8">
    <source>
        <dbReference type="EMBL" id="RKF08444.1"/>
    </source>
</evidence>
<evidence type="ECO:0000256" key="4">
    <source>
        <dbReference type="ARBA" id="ARBA00022989"/>
    </source>
</evidence>
<dbReference type="PANTHER" id="PTHR37937:SF1">
    <property type="entry name" value="CONJUGATIVE TRANSFER: DNA TRANSPORT"/>
    <property type="match status" value="1"/>
</dbReference>
<dbReference type="Pfam" id="PF12696">
    <property type="entry name" value="TraG-D_C"/>
    <property type="match status" value="1"/>
</dbReference>
<evidence type="ECO:0000256" key="3">
    <source>
        <dbReference type="ARBA" id="ARBA00022692"/>
    </source>
</evidence>
<dbReference type="PANTHER" id="PTHR37937">
    <property type="entry name" value="CONJUGATIVE TRANSFER: DNA TRANSPORT"/>
    <property type="match status" value="1"/>
</dbReference>
<name>A0A3A8AP80_9HYPH</name>
<dbReference type="GO" id="GO:0005886">
    <property type="term" value="C:plasma membrane"/>
    <property type="evidence" value="ECO:0007669"/>
    <property type="project" value="UniProtKB-SubCell"/>
</dbReference>
<dbReference type="Gene3D" id="3.40.50.300">
    <property type="entry name" value="P-loop containing nucleotide triphosphate hydrolases"/>
    <property type="match status" value="1"/>
</dbReference>
<feature type="region of interest" description="Disordered" evidence="6">
    <location>
        <begin position="442"/>
        <end position="465"/>
    </location>
</feature>
<evidence type="ECO:0000259" key="7">
    <source>
        <dbReference type="Pfam" id="PF12696"/>
    </source>
</evidence>
<dbReference type="CDD" id="cd01127">
    <property type="entry name" value="TrwB_TraG_TraD_VirD4"/>
    <property type="match status" value="1"/>
</dbReference>
<feature type="domain" description="TraD/TraG TraM recognition site" evidence="7">
    <location>
        <begin position="293"/>
        <end position="408"/>
    </location>
</feature>
<keyword evidence="5" id="KW-0472">Membrane</keyword>
<dbReference type="SUPFAM" id="SSF52540">
    <property type="entry name" value="P-loop containing nucleoside triphosphate hydrolases"/>
    <property type="match status" value="1"/>
</dbReference>